<dbReference type="Pfam" id="PF17517">
    <property type="entry name" value="IgGFc_binding"/>
    <property type="match status" value="1"/>
</dbReference>
<dbReference type="InterPro" id="IPR035234">
    <property type="entry name" value="IgGFc-bd_N"/>
</dbReference>
<comment type="caution">
    <text evidence="3">The sequence shown here is derived from an EMBL/GenBank/DDBJ whole genome shotgun (WGS) entry which is preliminary data.</text>
</comment>
<gene>
    <name evidence="3" type="ORF">J4Q44_G00393300</name>
</gene>
<dbReference type="CDD" id="cd00037">
    <property type="entry name" value="CLECT"/>
    <property type="match status" value="1"/>
</dbReference>
<proteinExistence type="predicted"/>
<reference evidence="3 4" key="1">
    <citation type="submission" date="2021-04" db="EMBL/GenBank/DDBJ databases">
        <authorList>
            <person name="De Guttry C."/>
            <person name="Zahm M."/>
            <person name="Klopp C."/>
            <person name="Cabau C."/>
            <person name="Louis A."/>
            <person name="Berthelot C."/>
            <person name="Parey E."/>
            <person name="Roest Crollius H."/>
            <person name="Montfort J."/>
            <person name="Robinson-Rechavi M."/>
            <person name="Bucao C."/>
            <person name="Bouchez O."/>
            <person name="Gislard M."/>
            <person name="Lluch J."/>
            <person name="Milhes M."/>
            <person name="Lampietro C."/>
            <person name="Lopez Roques C."/>
            <person name="Donnadieu C."/>
            <person name="Braasch I."/>
            <person name="Desvignes T."/>
            <person name="Postlethwait J."/>
            <person name="Bobe J."/>
            <person name="Wedekind C."/>
            <person name="Guiguen Y."/>
        </authorList>
    </citation>
    <scope>NUCLEOTIDE SEQUENCE [LARGE SCALE GENOMIC DNA]</scope>
    <source>
        <strain evidence="3">Cs_M1</strain>
        <tissue evidence="3">Blood</tissue>
    </source>
</reference>
<dbReference type="PROSITE" id="PS50041">
    <property type="entry name" value="C_TYPE_LECTIN_2"/>
    <property type="match status" value="1"/>
</dbReference>
<dbReference type="SUPFAM" id="SSF56436">
    <property type="entry name" value="C-type lectin-like"/>
    <property type="match status" value="1"/>
</dbReference>
<evidence type="ECO:0000313" key="4">
    <source>
        <dbReference type="Proteomes" id="UP001356427"/>
    </source>
</evidence>
<dbReference type="InterPro" id="IPR016186">
    <property type="entry name" value="C-type_lectin-like/link_sf"/>
</dbReference>
<dbReference type="PANTHER" id="PTHR46534">
    <property type="entry name" value="IGGFC_BINDING DOMAIN-CONTAINING PROTEIN"/>
    <property type="match status" value="1"/>
</dbReference>
<organism evidence="3 4">
    <name type="scientific">Coregonus suidteri</name>
    <dbReference type="NCBI Taxonomy" id="861788"/>
    <lineage>
        <taxon>Eukaryota</taxon>
        <taxon>Metazoa</taxon>
        <taxon>Chordata</taxon>
        <taxon>Craniata</taxon>
        <taxon>Vertebrata</taxon>
        <taxon>Euteleostomi</taxon>
        <taxon>Actinopterygii</taxon>
        <taxon>Neopterygii</taxon>
        <taxon>Teleostei</taxon>
        <taxon>Protacanthopterygii</taxon>
        <taxon>Salmoniformes</taxon>
        <taxon>Salmonidae</taxon>
        <taxon>Coregoninae</taxon>
        <taxon>Coregonus</taxon>
    </lineage>
</organism>
<evidence type="ECO:0000313" key="3">
    <source>
        <dbReference type="EMBL" id="KAK6269364.1"/>
    </source>
</evidence>
<keyword evidence="1" id="KW-1015">Disulfide bond</keyword>
<evidence type="ECO:0000256" key="1">
    <source>
        <dbReference type="ARBA" id="ARBA00023157"/>
    </source>
</evidence>
<dbReference type="SMART" id="SM00034">
    <property type="entry name" value="CLECT"/>
    <property type="match status" value="1"/>
</dbReference>
<dbReference type="Gene3D" id="3.10.100.10">
    <property type="entry name" value="Mannose-Binding Protein A, subunit A"/>
    <property type="match status" value="1"/>
</dbReference>
<keyword evidence="4" id="KW-1185">Reference proteome</keyword>
<dbReference type="EMBL" id="JAGTTL010002655">
    <property type="protein sequence ID" value="KAK6269364.1"/>
    <property type="molecule type" value="Genomic_DNA"/>
</dbReference>
<dbReference type="InterPro" id="IPR016187">
    <property type="entry name" value="CTDL_fold"/>
</dbReference>
<dbReference type="PROSITE" id="PS00615">
    <property type="entry name" value="C_TYPE_LECTIN_1"/>
    <property type="match status" value="1"/>
</dbReference>
<dbReference type="InterPro" id="IPR001304">
    <property type="entry name" value="C-type_lectin-like"/>
</dbReference>
<feature type="domain" description="C-type lectin" evidence="2">
    <location>
        <begin position="377"/>
        <end position="490"/>
    </location>
</feature>
<protein>
    <recommendedName>
        <fullName evidence="2">C-type lectin domain-containing protein</fullName>
    </recommendedName>
</protein>
<dbReference type="InterPro" id="IPR018378">
    <property type="entry name" value="C-type_lectin_CS"/>
</dbReference>
<dbReference type="Proteomes" id="UP001356427">
    <property type="component" value="Unassembled WGS sequence"/>
</dbReference>
<dbReference type="AlphaFoldDB" id="A0AAN8K7W5"/>
<dbReference type="Pfam" id="PF00059">
    <property type="entry name" value="Lectin_C"/>
    <property type="match status" value="1"/>
</dbReference>
<accession>A0AAN8K7W5</accession>
<evidence type="ECO:0000259" key="2">
    <source>
        <dbReference type="PROSITE" id="PS50041"/>
    </source>
</evidence>
<name>A0AAN8K7W5_9TELE</name>
<sequence>MKEQGYTDTRNLNAGEEVMIQTDINMKELKRSKFSNQTLHVTSNNNISVLAISQRGESIQTMVVPPLESLGTEYHVPLIPEMKPTQPQIDPRNRLFSLIIINHKETNKVTISGPAGEDKTVSLQPFQLVQLWLNRSLPEPHVSADHPVAVLYGHPCATVTNCTCSFLFNPLYPVTAWGSEYLVHPSFENGALNETTFLLTTNQSVSLLSGPPTEPLQLQSSHELPFNPFLPGGSSLVKTSSPVSLTLLRPGLLLSLIPTHSFSSCYLLHSLNAVKNQALLVAPTAQTEGVHQGNTALDVTWTPMMGTEYSWALIDFGTEYRKHVIWHSSSKMAAYYLGEVNGMVFGNPADSLSTDPDSKGCLLRPEVVSLGDEQGGWPESLKYCQDQGYSLVSLNTEDFLLHVTNKLMESGTQAQGQTQTQGQVWIGLRRSSLTGQWYWLSKAAVSFTHWAKGEPGTPMQGQCTMMTLDPQGNYTWSDKSCCEALPAVCYREPLHFPLE</sequence>
<dbReference type="PANTHER" id="PTHR46534:SF2">
    <property type="entry name" value="VWFD DOMAIN-CONTAINING PROTEIN"/>
    <property type="match status" value="1"/>
</dbReference>